<dbReference type="EMBL" id="FQ790278">
    <property type="protein sequence ID" value="CCD45525.1"/>
    <property type="molecule type" value="Genomic_DNA"/>
</dbReference>
<organism evidence="1 2">
    <name type="scientific">Botryotinia fuckeliana (strain T4)</name>
    <name type="common">Noble rot fungus</name>
    <name type="synonym">Botrytis cinerea</name>
    <dbReference type="NCBI Taxonomy" id="999810"/>
    <lineage>
        <taxon>Eukaryota</taxon>
        <taxon>Fungi</taxon>
        <taxon>Dikarya</taxon>
        <taxon>Ascomycota</taxon>
        <taxon>Pezizomycotina</taxon>
        <taxon>Leotiomycetes</taxon>
        <taxon>Helotiales</taxon>
        <taxon>Sclerotiniaceae</taxon>
        <taxon>Botrytis</taxon>
    </lineage>
</organism>
<evidence type="ECO:0000313" key="2">
    <source>
        <dbReference type="Proteomes" id="UP000008177"/>
    </source>
</evidence>
<dbReference type="AlphaFoldDB" id="G2XYI8"/>
<proteinExistence type="predicted"/>
<protein>
    <submittedName>
        <fullName evidence="1">Uncharacterized protein</fullName>
    </submittedName>
</protein>
<accession>G2XYI8</accession>
<dbReference type="HOGENOM" id="CLU_2812025_0_0_1"/>
<reference evidence="2" key="1">
    <citation type="journal article" date="2011" name="PLoS Genet.">
        <title>Genomic analysis of the necrotrophic fungal pathogens Sclerotinia sclerotiorum and Botrytis cinerea.</title>
        <authorList>
            <person name="Amselem J."/>
            <person name="Cuomo C.A."/>
            <person name="van Kan J.A."/>
            <person name="Viaud M."/>
            <person name="Benito E.P."/>
            <person name="Couloux A."/>
            <person name="Coutinho P.M."/>
            <person name="de Vries R.P."/>
            <person name="Dyer P.S."/>
            <person name="Fillinger S."/>
            <person name="Fournier E."/>
            <person name="Gout L."/>
            <person name="Hahn M."/>
            <person name="Kohn L."/>
            <person name="Lapalu N."/>
            <person name="Plummer K.M."/>
            <person name="Pradier J.M."/>
            <person name="Quevillon E."/>
            <person name="Sharon A."/>
            <person name="Simon A."/>
            <person name="ten Have A."/>
            <person name="Tudzynski B."/>
            <person name="Tudzynski P."/>
            <person name="Wincker P."/>
            <person name="Andrew M."/>
            <person name="Anthouard V."/>
            <person name="Beever R.E."/>
            <person name="Beffa R."/>
            <person name="Benoit I."/>
            <person name="Bouzid O."/>
            <person name="Brault B."/>
            <person name="Chen Z."/>
            <person name="Choquer M."/>
            <person name="Collemare J."/>
            <person name="Cotton P."/>
            <person name="Danchin E.G."/>
            <person name="Da Silva C."/>
            <person name="Gautier A."/>
            <person name="Giraud C."/>
            <person name="Giraud T."/>
            <person name="Gonzalez C."/>
            <person name="Grossetete S."/>
            <person name="Guldener U."/>
            <person name="Henrissat B."/>
            <person name="Howlett B.J."/>
            <person name="Kodira C."/>
            <person name="Kretschmer M."/>
            <person name="Lappartient A."/>
            <person name="Leroch M."/>
            <person name="Levis C."/>
            <person name="Mauceli E."/>
            <person name="Neuveglise C."/>
            <person name="Oeser B."/>
            <person name="Pearson M."/>
            <person name="Poulain J."/>
            <person name="Poussereau N."/>
            <person name="Quesneville H."/>
            <person name="Rascle C."/>
            <person name="Schumacher J."/>
            <person name="Segurens B."/>
            <person name="Sexton A."/>
            <person name="Silva E."/>
            <person name="Sirven C."/>
            <person name="Soanes D.M."/>
            <person name="Talbot N.J."/>
            <person name="Templeton M."/>
            <person name="Yandava C."/>
            <person name="Yarden O."/>
            <person name="Zeng Q."/>
            <person name="Rollins J.A."/>
            <person name="Lebrun M.H."/>
            <person name="Dickman M."/>
        </authorList>
    </citation>
    <scope>NUCLEOTIDE SEQUENCE [LARGE SCALE GENOMIC DNA]</scope>
    <source>
        <strain evidence="2">T4</strain>
    </source>
</reference>
<name>G2XYI8_BOTF4</name>
<gene>
    <name evidence="1" type="ORF">BofuT4_uP045430.1</name>
</gene>
<evidence type="ECO:0000313" key="1">
    <source>
        <dbReference type="EMBL" id="CCD45525.1"/>
    </source>
</evidence>
<dbReference type="Proteomes" id="UP000008177">
    <property type="component" value="Unplaced contigs"/>
</dbReference>
<sequence>MLAHRTGSSYHQYLQRLHIWPSTYREAHIAGAYDQHCSRKTIIILSNSPHKMRLSESQMPMEAFDMT</sequence>
<dbReference type="InParanoid" id="G2XYI8"/>